<dbReference type="EMBL" id="AEMG01000003">
    <property type="protein sequence ID" value="EFW93489.1"/>
    <property type="molecule type" value="Genomic_DNA"/>
</dbReference>
<organism evidence="1 3">
    <name type="scientific">Haladaptatus paucihalophilus DX253</name>
    <dbReference type="NCBI Taxonomy" id="797209"/>
    <lineage>
        <taxon>Archaea</taxon>
        <taxon>Methanobacteriati</taxon>
        <taxon>Methanobacteriota</taxon>
        <taxon>Stenosarchaea group</taxon>
        <taxon>Halobacteria</taxon>
        <taxon>Halobacteriales</taxon>
        <taxon>Haladaptataceae</taxon>
        <taxon>Haladaptatus</taxon>
    </lineage>
</organism>
<dbReference type="PATRIC" id="fig|797209.4.peg.731"/>
<dbReference type="eggNOG" id="arCOG04579">
    <property type="taxonomic scope" value="Archaea"/>
</dbReference>
<dbReference type="AlphaFoldDB" id="E7QPK6"/>
<dbReference type="OrthoDB" id="233478at2157"/>
<dbReference type="STRING" id="797209.GCA_000376445_03665"/>
<reference evidence="4" key="3">
    <citation type="submission" date="2016-11" db="EMBL/GenBank/DDBJ databases">
        <authorList>
            <person name="Varghese N."/>
            <person name="Submissions S."/>
        </authorList>
    </citation>
    <scope>NUCLEOTIDE SEQUENCE [LARGE SCALE GENOMIC DNA]</scope>
    <source>
        <strain evidence="4">DX253</strain>
    </source>
</reference>
<reference evidence="1 3" key="1">
    <citation type="journal article" date="2014" name="ISME J.">
        <title>Trehalose/2-sulfotrehalose biosynthesis and glycine-betaine uptake are widely spread mechanisms for osmoadaptation in the Halobacteriales.</title>
        <authorList>
            <person name="Youssef N.H."/>
            <person name="Savage-Ashlock K.N."/>
            <person name="McCully A.L."/>
            <person name="Luedtke B."/>
            <person name="Shaw E.I."/>
            <person name="Hoff W.D."/>
            <person name="Elshahed M.S."/>
        </authorList>
    </citation>
    <scope>NUCLEOTIDE SEQUENCE [LARGE SCALE GENOMIC DNA]</scope>
    <source>
        <strain evidence="1 3">DX253</strain>
    </source>
</reference>
<evidence type="ECO:0000313" key="1">
    <source>
        <dbReference type="EMBL" id="EFW93489.1"/>
    </source>
</evidence>
<dbReference type="InterPro" id="IPR023375">
    <property type="entry name" value="ADC_dom_sf"/>
</dbReference>
<evidence type="ECO:0000313" key="4">
    <source>
        <dbReference type="Proteomes" id="UP000184203"/>
    </source>
</evidence>
<dbReference type="InterPro" id="IPR018644">
    <property type="entry name" value="DUF2071"/>
</dbReference>
<dbReference type="SUPFAM" id="SSF160104">
    <property type="entry name" value="Acetoacetate decarboxylase-like"/>
    <property type="match status" value="1"/>
</dbReference>
<sequence length="230" mass="25692">MLGIEMGWRRLLFANWPVEPEIVERGLPEGLEVDTYDGKAWLSVVPFTNVAVRPRGLPAAVGVSLPELNLRTYVTVPGEDRPAVFFYSLDADGLLSVLGARLAFGLPYYNATIEMAERDGAVRFRSRRTHPGDQPLRFDARYEPTGGRLDADPDSLAAFLTERYRFYVGGRGGKIGYANVDHDVWSLYPATVEFGVNESFRANNFAHPDGDPICYYSPGVDIVSSRRKWL</sequence>
<name>E7QPK6_HALPU</name>
<evidence type="ECO:0008006" key="5">
    <source>
        <dbReference type="Google" id="ProtNLM"/>
    </source>
</evidence>
<keyword evidence="4" id="KW-1185">Reference proteome</keyword>
<gene>
    <name evidence="2" type="ORF">SAMN05444342_3258</name>
    <name evidence="1" type="ORF">ZOD2009_03722</name>
</gene>
<dbReference type="PANTHER" id="PTHR39186:SF1">
    <property type="entry name" value="DUF2071 DOMAIN-CONTAINING PROTEIN"/>
    <property type="match status" value="1"/>
</dbReference>
<proteinExistence type="predicted"/>
<dbReference type="Proteomes" id="UP000184203">
    <property type="component" value="Unassembled WGS sequence"/>
</dbReference>
<dbReference type="RefSeq" id="WP_007977163.1">
    <property type="nucleotide sequence ID" value="NZ_AEMG01000003.1"/>
</dbReference>
<accession>E7QPK6</accession>
<evidence type="ECO:0000313" key="2">
    <source>
        <dbReference type="EMBL" id="SHL20541.1"/>
    </source>
</evidence>
<evidence type="ECO:0000313" key="3">
    <source>
        <dbReference type="Proteomes" id="UP000003751"/>
    </source>
</evidence>
<protein>
    <recommendedName>
        <fullName evidence="5">DUF2071 domain-containing protein</fullName>
    </recommendedName>
</protein>
<dbReference type="Pfam" id="PF09844">
    <property type="entry name" value="DUF2071"/>
    <property type="match status" value="1"/>
</dbReference>
<dbReference type="Gene3D" id="2.40.400.10">
    <property type="entry name" value="Acetoacetate decarboxylase-like"/>
    <property type="match status" value="1"/>
</dbReference>
<reference evidence="2" key="2">
    <citation type="submission" date="2016-11" db="EMBL/GenBank/DDBJ databases">
        <authorList>
            <person name="Jaros S."/>
            <person name="Januszkiewicz K."/>
            <person name="Wedrychowicz H."/>
        </authorList>
    </citation>
    <scope>NUCLEOTIDE SEQUENCE [LARGE SCALE GENOMIC DNA]</scope>
    <source>
        <strain evidence="2">DX253</strain>
    </source>
</reference>
<dbReference type="Proteomes" id="UP000003751">
    <property type="component" value="Unassembled WGS sequence"/>
</dbReference>
<dbReference type="PANTHER" id="PTHR39186">
    <property type="entry name" value="DUF2071 FAMILY PROTEIN"/>
    <property type="match status" value="1"/>
</dbReference>
<dbReference type="EMBL" id="FRAN01000005">
    <property type="protein sequence ID" value="SHL20541.1"/>
    <property type="molecule type" value="Genomic_DNA"/>
</dbReference>